<gene>
    <name evidence="2" type="ORF">F5984_13775</name>
</gene>
<dbReference type="RefSeq" id="WP_152124834.1">
    <property type="nucleotide sequence ID" value="NZ_WELI01000005.1"/>
</dbReference>
<feature type="transmembrane region" description="Helical" evidence="1">
    <location>
        <begin position="108"/>
        <end position="129"/>
    </location>
</feature>
<organism evidence="2 3">
    <name type="scientific">Rudanella paleaurantiibacter</name>
    <dbReference type="NCBI Taxonomy" id="2614655"/>
    <lineage>
        <taxon>Bacteria</taxon>
        <taxon>Pseudomonadati</taxon>
        <taxon>Bacteroidota</taxon>
        <taxon>Cytophagia</taxon>
        <taxon>Cytophagales</taxon>
        <taxon>Cytophagaceae</taxon>
        <taxon>Rudanella</taxon>
    </lineage>
</organism>
<keyword evidence="1" id="KW-1133">Transmembrane helix</keyword>
<feature type="transmembrane region" description="Helical" evidence="1">
    <location>
        <begin position="44"/>
        <end position="67"/>
    </location>
</feature>
<evidence type="ECO:0000313" key="3">
    <source>
        <dbReference type="Proteomes" id="UP000488299"/>
    </source>
</evidence>
<sequence>MTTKRFILVLLGLVLLDAFTRGMGPALTIYLSSGKWDLRLAGAIATMFLLYRSWLYILGSGLFLLLVERLPLRKPWYVMVGFLYGLVGYLLYYYFWSFPEFEHRHFRFATRIIQYPLFGIWCAIGLRLLSTQTKNVR</sequence>
<dbReference type="Proteomes" id="UP000488299">
    <property type="component" value="Unassembled WGS sequence"/>
</dbReference>
<dbReference type="AlphaFoldDB" id="A0A7J5TZ53"/>
<evidence type="ECO:0000256" key="1">
    <source>
        <dbReference type="SAM" id="Phobius"/>
    </source>
</evidence>
<keyword evidence="1" id="KW-0812">Transmembrane</keyword>
<proteinExistence type="predicted"/>
<protein>
    <submittedName>
        <fullName evidence="2">Uncharacterized protein</fullName>
    </submittedName>
</protein>
<feature type="transmembrane region" description="Helical" evidence="1">
    <location>
        <begin position="76"/>
        <end position="96"/>
    </location>
</feature>
<reference evidence="2 3" key="1">
    <citation type="submission" date="2019-10" db="EMBL/GenBank/DDBJ databases">
        <title>Rudanella paleaurantiibacter sp. nov., isolated from sludge.</title>
        <authorList>
            <person name="Xu S.Q."/>
        </authorList>
    </citation>
    <scope>NUCLEOTIDE SEQUENCE [LARGE SCALE GENOMIC DNA]</scope>
    <source>
        <strain evidence="2 3">HX-22-17</strain>
    </source>
</reference>
<evidence type="ECO:0000313" key="2">
    <source>
        <dbReference type="EMBL" id="KAB7730237.1"/>
    </source>
</evidence>
<accession>A0A7J5TZ53</accession>
<dbReference type="EMBL" id="WELI01000005">
    <property type="protein sequence ID" value="KAB7730237.1"/>
    <property type="molecule type" value="Genomic_DNA"/>
</dbReference>
<name>A0A7J5TZ53_9BACT</name>
<comment type="caution">
    <text evidence="2">The sequence shown here is derived from an EMBL/GenBank/DDBJ whole genome shotgun (WGS) entry which is preliminary data.</text>
</comment>
<keyword evidence="1" id="KW-0472">Membrane</keyword>
<keyword evidence="3" id="KW-1185">Reference proteome</keyword>